<keyword evidence="4" id="KW-1185">Reference proteome</keyword>
<dbReference type="InterPro" id="IPR056228">
    <property type="entry name" value="ABCC10-like_N"/>
</dbReference>
<reference evidence="3" key="1">
    <citation type="submission" date="2023-12" db="EMBL/GenBank/DDBJ databases">
        <title>Genome assembly of Anisodus tanguticus.</title>
        <authorList>
            <person name="Wang Y.-J."/>
        </authorList>
    </citation>
    <scope>NUCLEOTIDE SEQUENCE</scope>
    <source>
        <strain evidence="3">KB-2021</strain>
        <tissue evidence="3">Leaf</tissue>
    </source>
</reference>
<proteinExistence type="predicted"/>
<feature type="domain" description="ABCC10-like N-terminal" evidence="2">
    <location>
        <begin position="58"/>
        <end position="90"/>
    </location>
</feature>
<dbReference type="Proteomes" id="UP001291623">
    <property type="component" value="Unassembled WGS sequence"/>
</dbReference>
<dbReference type="AlphaFoldDB" id="A0AAE1VBW3"/>
<keyword evidence="1" id="KW-1133">Transmembrane helix</keyword>
<keyword evidence="1" id="KW-0812">Transmembrane</keyword>
<comment type="caution">
    <text evidence="3">The sequence shown here is derived from an EMBL/GenBank/DDBJ whole genome shotgun (WGS) entry which is preliminary data.</text>
</comment>
<keyword evidence="1" id="KW-0472">Membrane</keyword>
<evidence type="ECO:0000313" key="4">
    <source>
        <dbReference type="Proteomes" id="UP001291623"/>
    </source>
</evidence>
<dbReference type="EMBL" id="JAVYJV010000009">
    <property type="protein sequence ID" value="KAK4362992.1"/>
    <property type="molecule type" value="Genomic_DNA"/>
</dbReference>
<accession>A0AAE1VBW3</accession>
<dbReference type="Pfam" id="PF24358">
    <property type="entry name" value="ABCC10_N"/>
    <property type="match status" value="2"/>
</dbReference>
<name>A0AAE1VBW3_9SOLA</name>
<evidence type="ECO:0000259" key="2">
    <source>
        <dbReference type="Pfam" id="PF24358"/>
    </source>
</evidence>
<organism evidence="3 4">
    <name type="scientific">Anisodus tanguticus</name>
    <dbReference type="NCBI Taxonomy" id="243964"/>
    <lineage>
        <taxon>Eukaryota</taxon>
        <taxon>Viridiplantae</taxon>
        <taxon>Streptophyta</taxon>
        <taxon>Embryophyta</taxon>
        <taxon>Tracheophyta</taxon>
        <taxon>Spermatophyta</taxon>
        <taxon>Magnoliopsida</taxon>
        <taxon>eudicotyledons</taxon>
        <taxon>Gunneridae</taxon>
        <taxon>Pentapetalae</taxon>
        <taxon>asterids</taxon>
        <taxon>lamiids</taxon>
        <taxon>Solanales</taxon>
        <taxon>Solanaceae</taxon>
        <taxon>Solanoideae</taxon>
        <taxon>Hyoscyameae</taxon>
        <taxon>Anisodus</taxon>
    </lineage>
</organism>
<evidence type="ECO:0000256" key="1">
    <source>
        <dbReference type="SAM" id="Phobius"/>
    </source>
</evidence>
<feature type="domain" description="ABCC10-like N-terminal" evidence="2">
    <location>
        <begin position="1"/>
        <end position="57"/>
    </location>
</feature>
<gene>
    <name evidence="3" type="ORF">RND71_018233</name>
</gene>
<feature type="transmembrane region" description="Helical" evidence="1">
    <location>
        <begin position="40"/>
        <end position="60"/>
    </location>
</feature>
<sequence length="145" mass="16112">MLDLWAVFCGASDCLKENGKTCSTDWVSMTQPSSCINHALIIYFDVILLLLFLFSLFSILDKEVTMKIALDVLSFVGACLLLLCTYKGLQHDEERDQNDLYAPLNAADSGISKSDSVSSVTPFAKAGIINIMSFWWMNPLMKKGK</sequence>
<evidence type="ECO:0000313" key="3">
    <source>
        <dbReference type="EMBL" id="KAK4362992.1"/>
    </source>
</evidence>
<protein>
    <recommendedName>
        <fullName evidence="2">ABCC10-like N-terminal domain-containing protein</fullName>
    </recommendedName>
</protein>